<dbReference type="PROSITE" id="PS01230">
    <property type="entry name" value="TRMA_1"/>
    <property type="match status" value="1"/>
</dbReference>
<name>A0A1G7LSZ0_9BACT</name>
<evidence type="ECO:0000256" key="1">
    <source>
        <dbReference type="ARBA" id="ARBA00022603"/>
    </source>
</evidence>
<dbReference type="GO" id="GO:0070041">
    <property type="term" value="F:rRNA (uridine-C5-)-methyltransferase activity"/>
    <property type="evidence" value="ECO:0007669"/>
    <property type="project" value="TreeGrafter"/>
</dbReference>
<feature type="binding site" evidence="4">
    <location>
        <position position="329"/>
    </location>
    <ligand>
        <name>S-adenosyl-L-methionine</name>
        <dbReference type="ChEBI" id="CHEBI:59789"/>
    </ligand>
</feature>
<dbReference type="Proteomes" id="UP000182427">
    <property type="component" value="Chromosome I"/>
</dbReference>
<organism evidence="6 7">
    <name type="scientific">Terriglobus roseus</name>
    <dbReference type="NCBI Taxonomy" id="392734"/>
    <lineage>
        <taxon>Bacteria</taxon>
        <taxon>Pseudomonadati</taxon>
        <taxon>Acidobacteriota</taxon>
        <taxon>Terriglobia</taxon>
        <taxon>Terriglobales</taxon>
        <taxon>Acidobacteriaceae</taxon>
        <taxon>Terriglobus</taxon>
    </lineage>
</organism>
<keyword evidence="2 4" id="KW-0808">Transferase</keyword>
<sequence length="401" mass="44876">MRHAAQVAPEQKLLSITGTMPQRVAALCPHFGQCGGCQLQDVPYEHQLIAKQAMLIDVLHASGIPSVPAVEVHSAQPWEYRNRIRLRVYADNIGYSRRGSNDFLAIDECPIASPLLIRMALRMRDLVREGKLQWPEGVVAMELFTDSEEKIVQLSMHTDAMVTEVSRNAPPQLRLLCDTVRNEFPQLVGGGLSAAAPDKTRSKRVQATQRIEIARWGESQLTYHVAENTYRITRNAFFQVNRFLTSEMVKVVVDHRSGHLVLDLFAGAGLFSVPLAMRYEQEIAVEIGEPAVSDLASHLAAYPQHRVAHATVQDFLARASVTPDLVVMDPPRAGVSMPALRSLLRMRPHEIVYVSCDAETFARDAKTLLEGGYAFSEFHLLDLFPQTFHTETIAVFRRETE</sequence>
<dbReference type="GO" id="GO:0070475">
    <property type="term" value="P:rRNA base methylation"/>
    <property type="evidence" value="ECO:0007669"/>
    <property type="project" value="TreeGrafter"/>
</dbReference>
<evidence type="ECO:0000256" key="2">
    <source>
        <dbReference type="ARBA" id="ARBA00022679"/>
    </source>
</evidence>
<dbReference type="AlphaFoldDB" id="A0A1G7LSZ0"/>
<feature type="active site" evidence="5">
    <location>
        <position position="356"/>
    </location>
</feature>
<dbReference type="Gene3D" id="3.40.50.150">
    <property type="entry name" value="Vaccinia Virus protein VP39"/>
    <property type="match status" value="1"/>
</dbReference>
<keyword evidence="3 4" id="KW-0949">S-adenosyl-L-methionine</keyword>
<dbReference type="EMBL" id="LT629690">
    <property type="protein sequence ID" value="SDF52090.1"/>
    <property type="molecule type" value="Genomic_DNA"/>
</dbReference>
<dbReference type="InterPro" id="IPR030391">
    <property type="entry name" value="MeTrfase_TrmA_CS"/>
</dbReference>
<evidence type="ECO:0000256" key="5">
    <source>
        <dbReference type="PROSITE-ProRule" id="PRU10015"/>
    </source>
</evidence>
<evidence type="ECO:0000313" key="6">
    <source>
        <dbReference type="EMBL" id="SDF52090.1"/>
    </source>
</evidence>
<evidence type="ECO:0000313" key="7">
    <source>
        <dbReference type="Proteomes" id="UP000182427"/>
    </source>
</evidence>
<dbReference type="Gene3D" id="2.40.50.1070">
    <property type="match status" value="1"/>
</dbReference>
<dbReference type="OrthoDB" id="9804590at2"/>
<evidence type="ECO:0000256" key="3">
    <source>
        <dbReference type="ARBA" id="ARBA00022691"/>
    </source>
</evidence>
<dbReference type="InterPro" id="IPR029063">
    <property type="entry name" value="SAM-dependent_MTases_sf"/>
</dbReference>
<dbReference type="PROSITE" id="PS51687">
    <property type="entry name" value="SAM_MT_RNA_M5U"/>
    <property type="match status" value="1"/>
</dbReference>
<dbReference type="InterPro" id="IPR030390">
    <property type="entry name" value="MeTrfase_TrmA_AS"/>
</dbReference>
<proteinExistence type="inferred from homology"/>
<dbReference type="NCBIfam" id="TIGR00479">
    <property type="entry name" value="rumA"/>
    <property type="match status" value="1"/>
</dbReference>
<comment type="similarity">
    <text evidence="4">Belongs to the class I-like SAM-binding methyltransferase superfamily. RNA M5U methyltransferase family.</text>
</comment>
<dbReference type="PANTHER" id="PTHR11061">
    <property type="entry name" value="RNA M5U METHYLTRANSFERASE"/>
    <property type="match status" value="1"/>
</dbReference>
<dbReference type="Pfam" id="PF05958">
    <property type="entry name" value="tRNA_U5-meth_tr"/>
    <property type="match status" value="2"/>
</dbReference>
<feature type="binding site" evidence="4">
    <location>
        <position position="265"/>
    </location>
    <ligand>
        <name>S-adenosyl-L-methionine</name>
        <dbReference type="ChEBI" id="CHEBI:59789"/>
    </ligand>
</feature>
<feature type="active site" description="Nucleophile" evidence="4">
    <location>
        <position position="356"/>
    </location>
</feature>
<dbReference type="PANTHER" id="PTHR11061:SF30">
    <property type="entry name" value="TRNA (URACIL(54)-C(5))-METHYLTRANSFERASE"/>
    <property type="match status" value="1"/>
</dbReference>
<keyword evidence="1 4" id="KW-0489">Methyltransferase</keyword>
<evidence type="ECO:0000256" key="4">
    <source>
        <dbReference type="PROSITE-ProRule" id="PRU01024"/>
    </source>
</evidence>
<protein>
    <submittedName>
        <fullName evidence="6">23S rRNA m(5)U-1939 methyltransferase</fullName>
    </submittedName>
</protein>
<dbReference type="PROSITE" id="PS01231">
    <property type="entry name" value="TRMA_2"/>
    <property type="match status" value="1"/>
</dbReference>
<keyword evidence="7" id="KW-1185">Reference proteome</keyword>
<gene>
    <name evidence="6" type="ORF">SAMN05444167_2609</name>
</gene>
<dbReference type="RefSeq" id="WP_083345522.1">
    <property type="nucleotide sequence ID" value="NZ_LT629690.1"/>
</dbReference>
<dbReference type="SUPFAM" id="SSF53335">
    <property type="entry name" value="S-adenosyl-L-methionine-dependent methyltransferases"/>
    <property type="match status" value="1"/>
</dbReference>
<feature type="binding site" evidence="4">
    <location>
        <position position="286"/>
    </location>
    <ligand>
        <name>S-adenosyl-L-methionine</name>
        <dbReference type="ChEBI" id="CHEBI:59789"/>
    </ligand>
</feature>
<accession>A0A1G7LSZ0</accession>
<dbReference type="InterPro" id="IPR010280">
    <property type="entry name" value="U5_MeTrfase_fam"/>
</dbReference>
<reference evidence="6 7" key="1">
    <citation type="submission" date="2016-10" db="EMBL/GenBank/DDBJ databases">
        <authorList>
            <person name="de Groot N.N."/>
        </authorList>
    </citation>
    <scope>NUCLEOTIDE SEQUENCE [LARGE SCALE GENOMIC DNA]</scope>
    <source>
        <strain evidence="6 7">GAS232</strain>
    </source>
</reference>
<dbReference type="CDD" id="cd02440">
    <property type="entry name" value="AdoMet_MTases"/>
    <property type="match status" value="1"/>
</dbReference>
<feature type="binding site" evidence="4">
    <location>
        <position position="239"/>
    </location>
    <ligand>
        <name>S-adenosyl-L-methionine</name>
        <dbReference type="ChEBI" id="CHEBI:59789"/>
    </ligand>
</feature>